<accession>A0ABT9YEP0</accession>
<evidence type="ECO:0000313" key="1">
    <source>
        <dbReference type="EMBL" id="MDQ0206083.1"/>
    </source>
</evidence>
<dbReference type="Pfam" id="PF10794">
    <property type="entry name" value="DUF2606"/>
    <property type="match status" value="1"/>
</dbReference>
<evidence type="ECO:0000313" key="2">
    <source>
        <dbReference type="Proteomes" id="UP001225034"/>
    </source>
</evidence>
<reference evidence="1 2" key="1">
    <citation type="submission" date="2023-07" db="EMBL/GenBank/DDBJ databases">
        <title>Genomic Encyclopedia of Type Strains, Phase IV (KMG-IV): sequencing the most valuable type-strain genomes for metagenomic binning, comparative biology and taxonomic classification.</title>
        <authorList>
            <person name="Goeker M."/>
        </authorList>
    </citation>
    <scope>NUCLEOTIDE SEQUENCE [LARGE SCALE GENOMIC DNA]</scope>
    <source>
        <strain evidence="1 2">DSM 19154</strain>
    </source>
</reference>
<sequence>MVSAKRLLLPMLFLLFIFGCENKESSQKVSLVSNVTFKVIDQDGDPVPFLEIPMDNDIRDESREIGVFLGTTDSEGMIYAKELEVRTYRLEYYNRSFSIDEHDEGETIVIDLYLNK</sequence>
<dbReference type="Proteomes" id="UP001225034">
    <property type="component" value="Unassembled WGS sequence"/>
</dbReference>
<protein>
    <recommendedName>
        <fullName evidence="3">Carboxypeptidase regulatory-like domain-containing protein</fullName>
    </recommendedName>
</protein>
<dbReference type="RefSeq" id="WP_306980226.1">
    <property type="nucleotide sequence ID" value="NZ_JAUSUA010000001.1"/>
</dbReference>
<gene>
    <name evidence="1" type="ORF">J2S05_000857</name>
</gene>
<dbReference type="PROSITE" id="PS51257">
    <property type="entry name" value="PROKAR_LIPOPROTEIN"/>
    <property type="match status" value="1"/>
</dbReference>
<keyword evidence="2" id="KW-1185">Reference proteome</keyword>
<dbReference type="EMBL" id="JAUSUA010000001">
    <property type="protein sequence ID" value="MDQ0206083.1"/>
    <property type="molecule type" value="Genomic_DNA"/>
</dbReference>
<evidence type="ECO:0008006" key="3">
    <source>
        <dbReference type="Google" id="ProtNLM"/>
    </source>
</evidence>
<proteinExistence type="predicted"/>
<name>A0ABT9YEP0_9BACI</name>
<dbReference type="InterPro" id="IPR019730">
    <property type="entry name" value="DUF2606"/>
</dbReference>
<comment type="caution">
    <text evidence="1">The sequence shown here is derived from an EMBL/GenBank/DDBJ whole genome shotgun (WGS) entry which is preliminary data.</text>
</comment>
<organism evidence="1 2">
    <name type="scientific">Alkalicoccobacillus murimartini</name>
    <dbReference type="NCBI Taxonomy" id="171685"/>
    <lineage>
        <taxon>Bacteria</taxon>
        <taxon>Bacillati</taxon>
        <taxon>Bacillota</taxon>
        <taxon>Bacilli</taxon>
        <taxon>Bacillales</taxon>
        <taxon>Bacillaceae</taxon>
        <taxon>Alkalicoccobacillus</taxon>
    </lineage>
</organism>